<dbReference type="Proteomes" id="UP000599688">
    <property type="component" value="Unassembled WGS sequence"/>
</dbReference>
<dbReference type="InterPro" id="IPR005101">
    <property type="entry name" value="Cryptochr/Photolyase_FAD-bd"/>
</dbReference>
<feature type="domain" description="Photolyase/cryptochrome alpha/beta" evidence="8">
    <location>
        <begin position="6"/>
        <end position="136"/>
    </location>
</feature>
<feature type="binding site" evidence="5">
    <location>
        <begin position="261"/>
        <end position="268"/>
    </location>
    <ligand>
        <name>FAD</name>
        <dbReference type="ChEBI" id="CHEBI:57692"/>
    </ligand>
</feature>
<evidence type="ECO:0000256" key="3">
    <source>
        <dbReference type="ARBA" id="ARBA00022827"/>
    </source>
</evidence>
<keyword evidence="10" id="KW-1185">Reference proteome</keyword>
<dbReference type="InterPro" id="IPR014729">
    <property type="entry name" value="Rossmann-like_a/b/a_fold"/>
</dbReference>
<name>A0A916ZUP8_9FLAO</name>
<dbReference type="PANTHER" id="PTHR11455">
    <property type="entry name" value="CRYPTOCHROME"/>
    <property type="match status" value="1"/>
</dbReference>
<dbReference type="Pfam" id="PF00875">
    <property type="entry name" value="DNA_photolyase"/>
    <property type="match status" value="1"/>
</dbReference>
<dbReference type="PRINTS" id="PR00147">
    <property type="entry name" value="DNAPHOTLYASE"/>
</dbReference>
<dbReference type="GO" id="GO:0009416">
    <property type="term" value="P:response to light stimulus"/>
    <property type="evidence" value="ECO:0007669"/>
    <property type="project" value="TreeGrafter"/>
</dbReference>
<comment type="similarity">
    <text evidence="7">Belongs to the DNA photolyase family.</text>
</comment>
<dbReference type="EMBL" id="BMGL01000008">
    <property type="protein sequence ID" value="GGE15109.1"/>
    <property type="molecule type" value="Genomic_DNA"/>
</dbReference>
<reference evidence="9 10" key="1">
    <citation type="journal article" date="2014" name="Int. J. Syst. Evol. Microbiol.">
        <title>Complete genome sequence of Corynebacterium casei LMG S-19264T (=DSM 44701T), isolated from a smear-ripened cheese.</title>
        <authorList>
            <consortium name="US DOE Joint Genome Institute (JGI-PGF)"/>
            <person name="Walter F."/>
            <person name="Albersmeier A."/>
            <person name="Kalinowski J."/>
            <person name="Ruckert C."/>
        </authorList>
    </citation>
    <scope>NUCLEOTIDE SEQUENCE [LARGE SCALE GENOMIC DNA]</scope>
    <source>
        <strain evidence="9 10">CGMCC 1.12925</strain>
    </source>
</reference>
<comment type="cofactor">
    <cofactor evidence="5">
        <name>FAD</name>
        <dbReference type="ChEBI" id="CHEBI:57692"/>
    </cofactor>
    <text evidence="5">Binds 1 FAD per subunit.</text>
</comment>
<feature type="binding site" evidence="5">
    <location>
        <position position="258"/>
    </location>
    <ligand>
        <name>FAD</name>
        <dbReference type="ChEBI" id="CHEBI:57692"/>
    </ligand>
</feature>
<protein>
    <submittedName>
        <fullName evidence="9">Deoxyribodipyrimidine photo-lyase</fullName>
    </submittedName>
</protein>
<evidence type="ECO:0000256" key="7">
    <source>
        <dbReference type="RuleBase" id="RU004182"/>
    </source>
</evidence>
<dbReference type="SUPFAM" id="SSF48173">
    <property type="entry name" value="Cryptochrome/photolyase FAD-binding domain"/>
    <property type="match status" value="1"/>
</dbReference>
<feature type="binding site" evidence="5">
    <location>
        <position position="217"/>
    </location>
    <ligand>
        <name>FAD</name>
        <dbReference type="ChEBI" id="CHEBI:57692"/>
    </ligand>
</feature>
<dbReference type="Gene3D" id="1.10.579.10">
    <property type="entry name" value="DNA Cyclobutane Dipyrimidine Photolyase, subunit A, domain 3"/>
    <property type="match status" value="1"/>
</dbReference>
<dbReference type="PROSITE" id="PS51645">
    <property type="entry name" value="PHR_CRY_ALPHA_BETA"/>
    <property type="match status" value="1"/>
</dbReference>
<gene>
    <name evidence="9" type="primary">phrB1</name>
    <name evidence="9" type="ORF">GCM10010831_15550</name>
</gene>
<evidence type="ECO:0000256" key="5">
    <source>
        <dbReference type="PIRSR" id="PIRSR602081-1"/>
    </source>
</evidence>
<dbReference type="GO" id="GO:0006139">
    <property type="term" value="P:nucleobase-containing compound metabolic process"/>
    <property type="evidence" value="ECO:0007669"/>
    <property type="project" value="UniProtKB-ARBA"/>
</dbReference>
<dbReference type="PROSITE" id="PS00394">
    <property type="entry name" value="DNA_PHOTOLYASES_1_1"/>
    <property type="match status" value="1"/>
</dbReference>
<dbReference type="GO" id="GO:0006950">
    <property type="term" value="P:response to stress"/>
    <property type="evidence" value="ECO:0007669"/>
    <property type="project" value="UniProtKB-ARBA"/>
</dbReference>
<dbReference type="PANTHER" id="PTHR11455:SF9">
    <property type="entry name" value="CRYPTOCHROME CIRCADIAN CLOCK 5 ISOFORM X1"/>
    <property type="match status" value="1"/>
</dbReference>
<evidence type="ECO:0000256" key="2">
    <source>
        <dbReference type="ARBA" id="ARBA00022630"/>
    </source>
</evidence>
<dbReference type="InterPro" id="IPR002081">
    <property type="entry name" value="Cryptochrome/DNA_photolyase_1"/>
</dbReference>
<keyword evidence="3 5" id="KW-0274">FAD</keyword>
<accession>A0A916ZUP8</accession>
<proteinExistence type="inferred from homology"/>
<dbReference type="InterPro" id="IPR036134">
    <property type="entry name" value="Crypto/Photolyase_FAD-like_sf"/>
</dbReference>
<dbReference type="Gene3D" id="3.40.50.620">
    <property type="entry name" value="HUPs"/>
    <property type="match status" value="1"/>
</dbReference>
<dbReference type="InterPro" id="IPR036155">
    <property type="entry name" value="Crypto/Photolyase_N_sf"/>
</dbReference>
<feature type="site" description="Electron transfer via tryptophanyl radical" evidence="6">
    <location>
        <position position="292"/>
    </location>
</feature>
<comment type="cofactor">
    <cofactor evidence="1">
        <name>(6R)-5,10-methylene-5,6,7,8-tetrahydrofolate</name>
        <dbReference type="ChEBI" id="CHEBI:15636"/>
    </cofactor>
</comment>
<dbReference type="AlphaFoldDB" id="A0A916ZUP8"/>
<evidence type="ECO:0000256" key="1">
    <source>
        <dbReference type="ARBA" id="ARBA00001932"/>
    </source>
</evidence>
<evidence type="ECO:0000259" key="8">
    <source>
        <dbReference type="PROSITE" id="PS51645"/>
    </source>
</evidence>
<keyword evidence="4 7" id="KW-0157">Chromophore</keyword>
<dbReference type="InterPro" id="IPR018394">
    <property type="entry name" value="DNA_photolyase_1_CS_C"/>
</dbReference>
<dbReference type="Pfam" id="PF03441">
    <property type="entry name" value="FAD_binding_7"/>
    <property type="match status" value="1"/>
</dbReference>
<dbReference type="Gene3D" id="1.25.40.80">
    <property type="match status" value="1"/>
</dbReference>
<dbReference type="GO" id="GO:0003904">
    <property type="term" value="F:deoxyribodipyrimidine photo-lyase activity"/>
    <property type="evidence" value="ECO:0007669"/>
    <property type="project" value="TreeGrafter"/>
</dbReference>
<dbReference type="SUPFAM" id="SSF52425">
    <property type="entry name" value="Cryptochrome/photolyase, N-terminal domain"/>
    <property type="match status" value="1"/>
</dbReference>
<evidence type="ECO:0000256" key="6">
    <source>
        <dbReference type="PIRSR" id="PIRSR602081-2"/>
    </source>
</evidence>
<feature type="site" description="Electron transfer via tryptophanyl radical" evidence="6">
    <location>
        <position position="345"/>
    </location>
</feature>
<comment type="caution">
    <text evidence="9">The sequence shown here is derived from an EMBL/GenBank/DDBJ whole genome shotgun (WGS) entry which is preliminary data.</text>
</comment>
<keyword evidence="2 5" id="KW-0285">Flavoprotein</keyword>
<dbReference type="GO" id="GO:0071949">
    <property type="term" value="F:FAD binding"/>
    <property type="evidence" value="ECO:0007669"/>
    <property type="project" value="TreeGrafter"/>
</dbReference>
<evidence type="ECO:0000313" key="9">
    <source>
        <dbReference type="EMBL" id="GGE15109.1"/>
    </source>
</evidence>
<dbReference type="InterPro" id="IPR006050">
    <property type="entry name" value="DNA_photolyase_N"/>
</dbReference>
<evidence type="ECO:0000256" key="4">
    <source>
        <dbReference type="ARBA" id="ARBA00022991"/>
    </source>
</evidence>
<organism evidence="9 10">
    <name type="scientific">Psychroflexus salis</name>
    <dbReference type="NCBI Taxonomy" id="1526574"/>
    <lineage>
        <taxon>Bacteria</taxon>
        <taxon>Pseudomonadati</taxon>
        <taxon>Bacteroidota</taxon>
        <taxon>Flavobacteriia</taxon>
        <taxon>Flavobacteriales</taxon>
        <taxon>Flavobacteriaceae</taxon>
        <taxon>Psychroflexus</taxon>
    </lineage>
</organism>
<dbReference type="GO" id="GO:0003677">
    <property type="term" value="F:DNA binding"/>
    <property type="evidence" value="ECO:0007669"/>
    <property type="project" value="TreeGrafter"/>
</dbReference>
<evidence type="ECO:0000313" key="10">
    <source>
        <dbReference type="Proteomes" id="UP000599688"/>
    </source>
</evidence>
<feature type="site" description="Electron transfer via tryptophanyl radical" evidence="6">
    <location>
        <position position="368"/>
    </location>
</feature>
<sequence length="438" mass="51999">MHMQEKVNVFWYRRDLRLHDNVGLFHALQEDEATLPVFIFDKYILDELPEDDARVSFIFSEIQKMRNELQEKYGSSIATYYGYPEEVFKEITQDFDVKAVFTNRDYEPYAYQRDANIKAYLAEKGIEFHDFKDQVIFEKNEVEKNEGGMYLVFTPYMKQWKKEFKKISADTFNSENRLHNTLQNSRLPNLSLGDMGFTKSSIEVPDYHLEDDFLENYEETRNIPSINGTSRLSTHLRFGTVGYREVVQKAASAKNETFLNELIWREFYKAILHHFPETQNRAFKPIYDDIKWRNDEAEFEKWKTGTTGYPIVDAGMRQLDKTGWMHNRIRMVVGSFLCKHLLIDWRWGEAYFAKKLLDYEMASNIGGWQWVAGTGVDAAPYFRVFNPYSQTDKFDKDKKYIKKWIPEYGTNTYQEPMVEHKMARERCLETYKAAVKKT</sequence>
<feature type="binding site" evidence="5">
    <location>
        <begin position="229"/>
        <end position="233"/>
    </location>
    <ligand>
        <name>FAD</name>
        <dbReference type="ChEBI" id="CHEBI:57692"/>
    </ligand>
</feature>